<feature type="region of interest" description="Disordered" evidence="1">
    <location>
        <begin position="19"/>
        <end position="50"/>
    </location>
</feature>
<dbReference type="GeneID" id="89973597"/>
<accession>A0AAV9N3T2</accession>
<feature type="region of interest" description="Disordered" evidence="1">
    <location>
        <begin position="389"/>
        <end position="584"/>
    </location>
</feature>
<name>A0AAV9N3T2_9EURO</name>
<proteinExistence type="predicted"/>
<evidence type="ECO:0008006" key="4">
    <source>
        <dbReference type="Google" id="ProtNLM"/>
    </source>
</evidence>
<dbReference type="PANTHER" id="PTHR28152:SF1">
    <property type="entry name" value="HYDROXYACYL-THIOESTER DEHYDRATASE TYPE 2, MITOCHONDRIAL"/>
    <property type="match status" value="1"/>
</dbReference>
<evidence type="ECO:0000313" key="2">
    <source>
        <dbReference type="EMBL" id="KAK5048998.1"/>
    </source>
</evidence>
<evidence type="ECO:0000256" key="1">
    <source>
        <dbReference type="SAM" id="MobiDB-lite"/>
    </source>
</evidence>
<evidence type="ECO:0000313" key="3">
    <source>
        <dbReference type="Proteomes" id="UP001358417"/>
    </source>
</evidence>
<dbReference type="SUPFAM" id="SSF54637">
    <property type="entry name" value="Thioesterase/thiol ester dehydrase-isomerase"/>
    <property type="match status" value="1"/>
</dbReference>
<keyword evidence="3" id="KW-1185">Reference proteome</keyword>
<gene>
    <name evidence="2" type="ORF">LTR84_005420</name>
</gene>
<feature type="compositionally biased region" description="Polar residues" evidence="1">
    <location>
        <begin position="467"/>
        <end position="479"/>
    </location>
</feature>
<feature type="compositionally biased region" description="Basic and acidic residues" evidence="1">
    <location>
        <begin position="520"/>
        <end position="539"/>
    </location>
</feature>
<dbReference type="Proteomes" id="UP001358417">
    <property type="component" value="Unassembled WGS sequence"/>
</dbReference>
<dbReference type="InterPro" id="IPR052741">
    <property type="entry name" value="Mitochondrial_HTD2"/>
</dbReference>
<feature type="compositionally biased region" description="Basic and acidic residues" evidence="1">
    <location>
        <begin position="29"/>
        <end position="39"/>
    </location>
</feature>
<feature type="compositionally biased region" description="Polar residues" evidence="1">
    <location>
        <begin position="540"/>
        <end position="553"/>
    </location>
</feature>
<feature type="compositionally biased region" description="Basic and acidic residues" evidence="1">
    <location>
        <begin position="402"/>
        <end position="420"/>
    </location>
</feature>
<dbReference type="EMBL" id="JAVRRD010000020">
    <property type="protein sequence ID" value="KAK5048998.1"/>
    <property type="molecule type" value="Genomic_DNA"/>
</dbReference>
<dbReference type="GO" id="GO:0005739">
    <property type="term" value="C:mitochondrion"/>
    <property type="evidence" value="ECO:0007669"/>
    <property type="project" value="TreeGrafter"/>
</dbReference>
<organism evidence="2 3">
    <name type="scientific">Exophiala bonariae</name>
    <dbReference type="NCBI Taxonomy" id="1690606"/>
    <lineage>
        <taxon>Eukaryota</taxon>
        <taxon>Fungi</taxon>
        <taxon>Dikarya</taxon>
        <taxon>Ascomycota</taxon>
        <taxon>Pezizomycotina</taxon>
        <taxon>Eurotiomycetes</taxon>
        <taxon>Chaetothyriomycetidae</taxon>
        <taxon>Chaetothyriales</taxon>
        <taxon>Herpotrichiellaceae</taxon>
        <taxon>Exophiala</taxon>
    </lineage>
</organism>
<comment type="caution">
    <text evidence="2">The sequence shown here is derived from an EMBL/GenBank/DDBJ whole genome shotgun (WGS) entry which is preliminary data.</text>
</comment>
<dbReference type="PANTHER" id="PTHR28152">
    <property type="entry name" value="HYDROXYACYL-THIOESTER DEHYDRATASE TYPE 2, MITOCHONDRIAL"/>
    <property type="match status" value="1"/>
</dbReference>
<protein>
    <recommendedName>
        <fullName evidence="4">MaoC-like domain-containing protein</fullName>
    </recommendedName>
</protein>
<dbReference type="RefSeq" id="XP_064704203.1">
    <property type="nucleotide sequence ID" value="XM_064848989.1"/>
</dbReference>
<dbReference type="InterPro" id="IPR029069">
    <property type="entry name" value="HotDog_dom_sf"/>
</dbReference>
<dbReference type="AlphaFoldDB" id="A0AAV9N3T2"/>
<dbReference type="GO" id="GO:0019171">
    <property type="term" value="F:(3R)-hydroxyacyl-[acyl-carrier-protein] dehydratase activity"/>
    <property type="evidence" value="ECO:0007669"/>
    <property type="project" value="TreeGrafter"/>
</dbReference>
<reference evidence="2 3" key="1">
    <citation type="submission" date="2023-08" db="EMBL/GenBank/DDBJ databases">
        <title>Black Yeasts Isolated from many extreme environments.</title>
        <authorList>
            <person name="Coleine C."/>
            <person name="Stajich J.E."/>
            <person name="Selbmann L."/>
        </authorList>
    </citation>
    <scope>NUCLEOTIDE SEQUENCE [LARGE SCALE GENOMIC DNA]</scope>
    <source>
        <strain evidence="2 3">CCFEE 5792</strain>
    </source>
</reference>
<feature type="compositionally biased region" description="Polar residues" evidence="1">
    <location>
        <begin position="433"/>
        <end position="450"/>
    </location>
</feature>
<sequence length="622" mass="69697">MYACSRIRPQFSRQIRHYAHTTASSSIKQDTETTNRESETGQSPCPDSEDERSRHAFLAGICSPEPRALGNVYAQWSPNIHRLHGLLQEHLHTPYPRELVPPGYHQVSHKKVSRQWLLDEDGAELKHAPGPEYKFRVWSGGTMQFSRPFIPWRLTELLASERFESCKKYPFGARVSIVQDFEIPRGVHELPPAFEPGHDTVGPIIREHKRLAFFTEIPPSLKTKDNMVGATARPVPPGSLAREVVLPTPAMLFYFSALTLNAHAIHLDREFTKSVYGIPDLLVHGPLTSLLMLELLRKKFSRLGIERESDYFIKHFKYNNHRPLWVNEEITIGCKKIGGESHSSGTQFPLSDRELQTNSRREVWYVWISKGTGDKETIAVDGIAIVSKTPHSESPLQKWRSTRGEGKNFETRQHVQDTHPRNGIITKEAEVTSPISPSRNSDASDPVSSDSENEPHPKIRDLEIPSPSENPLESTTSTVEGEPLQKTQIPPPVSETFNSAPMSPSKEEVTKTDSPPVISHEVRIHRMLTRPREKFKSKSDPGSQSQTPSSSNAGRFRIRHIAAERSERASPAPEPALNEDGSSVLNIRYVDGVTESPYEPRAVVQRVAGAGAPPSSEGEAKQ</sequence>
<dbReference type="Gene3D" id="3.10.129.10">
    <property type="entry name" value="Hotdog Thioesterase"/>
    <property type="match status" value="1"/>
</dbReference>
<feature type="compositionally biased region" description="Basic and acidic residues" evidence="1">
    <location>
        <begin position="453"/>
        <end position="463"/>
    </location>
</feature>